<dbReference type="SUPFAM" id="SSF56601">
    <property type="entry name" value="beta-lactamase/transpeptidase-like"/>
    <property type="match status" value="2"/>
</dbReference>
<sequence>ENFIGKREHHGAALAVYHKGKLVVDLWGGVADRVGGKQWNKNTYASIFCCTKSLAAICMAMKVDRGECSYTDKVTKYWPEFGRNDKNDITIEMILTHRAGLPNFDADFTLAEVTPEKISKIIEAESPKYMPGTKTSYHAITYGWLIDQLFCRIDKRQRSISDFFHDEIQKKHGVEVSVGTSPELEEQTAKFPPVTKRITLRENFIGKREHHGAALAVYHKGKLVVDLWGGVADRVGGKQWNKNTYASIFCCTKSLAAICMAMKVDRGECSYTDKVTKYWPEFGRNDKNDITIEMILTHRAGLPNFDADFTLAEVTPEKISKIIEAESPKYMPGTKTSYHAITYGWLIDQLFCRIDKRQRSISDFFHDEIQKKHGGLKKYQTLISYQRGSWQIGHPAIGGQRVYMDPANKLVVCYLTNGMKTWVGDHPLCFKNLQLAIYQAAESHGQLTCSAEGSWQIGHPAIGGQRVYMDPANKLVVCYLTNGMKTWVGDHPLCFKNLQLAIYQAAESHGQLTCSAEALQKMVNGLQSPLEKAIIQSLYLATAMKGRSVPVKMRSALIAFGLFAIACVAFAEQKKDKTELSETGVAVLDKLRALRKEGELALEALEDDKDQDAVQFSSGCHFFRWAKLLTIRLLP</sequence>
<feature type="domain" description="Beta-lactamase-related" evidence="1">
    <location>
        <begin position="6"/>
        <end position="190"/>
    </location>
</feature>
<dbReference type="PANTHER" id="PTHR43319">
    <property type="entry name" value="BETA-LACTAMASE-RELATED"/>
    <property type="match status" value="1"/>
</dbReference>
<dbReference type="InterPro" id="IPR001466">
    <property type="entry name" value="Beta-lactam-related"/>
</dbReference>
<evidence type="ECO:0000313" key="2">
    <source>
        <dbReference type="EMBL" id="VDL78652.1"/>
    </source>
</evidence>
<feature type="domain" description="Beta-lactamase-related" evidence="1">
    <location>
        <begin position="206"/>
        <end position="371"/>
    </location>
</feature>
<evidence type="ECO:0000313" key="4">
    <source>
        <dbReference type="WBParaSite" id="NBR_0001505701-mRNA-1"/>
    </source>
</evidence>
<dbReference type="EMBL" id="UYSL01021584">
    <property type="protein sequence ID" value="VDL78652.1"/>
    <property type="molecule type" value="Genomic_DNA"/>
</dbReference>
<dbReference type="InterPro" id="IPR052907">
    <property type="entry name" value="Beta-lactamase/esterase"/>
</dbReference>
<dbReference type="Gene3D" id="3.40.710.10">
    <property type="entry name" value="DD-peptidase/beta-lactamase superfamily"/>
    <property type="match status" value="2"/>
</dbReference>
<dbReference type="Pfam" id="PF00144">
    <property type="entry name" value="Beta-lactamase"/>
    <property type="match status" value="2"/>
</dbReference>
<reference evidence="2 3" key="2">
    <citation type="submission" date="2018-11" db="EMBL/GenBank/DDBJ databases">
        <authorList>
            <consortium name="Pathogen Informatics"/>
        </authorList>
    </citation>
    <scope>NUCLEOTIDE SEQUENCE [LARGE SCALE GENOMIC DNA]</scope>
</reference>
<accession>A0A158R248</accession>
<proteinExistence type="predicted"/>
<protein>
    <submittedName>
        <fullName evidence="4">Beta-lactamase domain-containing protein</fullName>
    </submittedName>
</protein>
<dbReference type="InterPro" id="IPR012338">
    <property type="entry name" value="Beta-lactam/transpept-like"/>
</dbReference>
<evidence type="ECO:0000313" key="3">
    <source>
        <dbReference type="Proteomes" id="UP000271162"/>
    </source>
</evidence>
<reference evidence="4" key="1">
    <citation type="submission" date="2016-04" db="UniProtKB">
        <authorList>
            <consortium name="WormBaseParasite"/>
        </authorList>
    </citation>
    <scope>IDENTIFICATION</scope>
</reference>
<dbReference type="Proteomes" id="UP000271162">
    <property type="component" value="Unassembled WGS sequence"/>
</dbReference>
<evidence type="ECO:0000259" key="1">
    <source>
        <dbReference type="Pfam" id="PF00144"/>
    </source>
</evidence>
<organism evidence="4">
    <name type="scientific">Nippostrongylus brasiliensis</name>
    <name type="common">Rat hookworm</name>
    <dbReference type="NCBI Taxonomy" id="27835"/>
    <lineage>
        <taxon>Eukaryota</taxon>
        <taxon>Metazoa</taxon>
        <taxon>Ecdysozoa</taxon>
        <taxon>Nematoda</taxon>
        <taxon>Chromadorea</taxon>
        <taxon>Rhabditida</taxon>
        <taxon>Rhabditina</taxon>
        <taxon>Rhabditomorpha</taxon>
        <taxon>Strongyloidea</taxon>
        <taxon>Heligmosomidae</taxon>
        <taxon>Nippostrongylus</taxon>
    </lineage>
</organism>
<dbReference type="AlphaFoldDB" id="A0A158R248"/>
<keyword evidence="3" id="KW-1185">Reference proteome</keyword>
<dbReference type="WBParaSite" id="NBR_0001505701-mRNA-1">
    <property type="protein sequence ID" value="NBR_0001505701-mRNA-1"/>
    <property type="gene ID" value="NBR_0001505701"/>
</dbReference>
<gene>
    <name evidence="2" type="ORF">NBR_LOCUS15058</name>
</gene>
<dbReference type="PANTHER" id="PTHR43319:SF3">
    <property type="entry name" value="BETA-LACTAMASE-RELATED DOMAIN-CONTAINING PROTEIN"/>
    <property type="match status" value="1"/>
</dbReference>
<name>A0A158R248_NIPBR</name>